<name>A0A5S4EHT2_9PROT</name>
<evidence type="ECO:0000313" key="2">
    <source>
        <dbReference type="Proteomes" id="UP000306324"/>
    </source>
</evidence>
<dbReference type="RefSeq" id="WP_138679029.1">
    <property type="nucleotide sequence ID" value="NZ_SWAD01000142.1"/>
</dbReference>
<dbReference type="Proteomes" id="UP000306324">
    <property type="component" value="Unassembled WGS sequence"/>
</dbReference>
<proteinExistence type="predicted"/>
<dbReference type="EMBL" id="SWAD01000142">
    <property type="protein sequence ID" value="TMQ74867.1"/>
    <property type="molecule type" value="Genomic_DNA"/>
</dbReference>
<protein>
    <submittedName>
        <fullName evidence="1">Mobile element protein</fullName>
    </submittedName>
</protein>
<organism evidence="1 2">
    <name type="scientific">Candidatus Accumulibacter phosphatis</name>
    <dbReference type="NCBI Taxonomy" id="327160"/>
    <lineage>
        <taxon>Bacteria</taxon>
        <taxon>Pseudomonadati</taxon>
        <taxon>Pseudomonadota</taxon>
        <taxon>Betaproteobacteria</taxon>
        <taxon>Candidatus Accumulibacter</taxon>
    </lineage>
</organism>
<dbReference type="AlphaFoldDB" id="A0A5S4EHT2"/>
<comment type="caution">
    <text evidence="1">The sequence shown here is derived from an EMBL/GenBank/DDBJ whole genome shotgun (WGS) entry which is preliminary data.</text>
</comment>
<dbReference type="OrthoDB" id="8549685at2"/>
<evidence type="ECO:0000313" key="1">
    <source>
        <dbReference type="EMBL" id="TMQ74867.1"/>
    </source>
</evidence>
<keyword evidence="2" id="KW-1185">Reference proteome</keyword>
<sequence length="325" mass="36847">MREVMKRQESLGEFPIEAIVLDSKSRDDIPKLLVGLQHIYTHRELRDEVFAILQEVLPCRSDGKMASGALERPGMEPWKILVLGVVRLRLNADYDRLPELANQHKTLRQMLGHADWYRIHAERQMDQIRHWVLAGEVIPHCEKVFSIFEPHTEWISKGKAGVPVELGLRVCLLEDQHGFVLHHQVMEKHTDDQVAVSMVEQSQAICPSLRVVSFDKGFHSPPNRQRLEEQLDLVALPKKGRHSAADGARETAPEFVLARHKHSAVESAINGLEHFGLDLCPDHGIVGFKRYVALAVLARNIHRLGVVVREQAARTKARVPETRAA</sequence>
<accession>A0A5S4EHT2</accession>
<gene>
    <name evidence="1" type="ORF">ACCUM_2633</name>
</gene>
<reference evidence="1 2" key="1">
    <citation type="submission" date="2019-04" db="EMBL/GenBank/DDBJ databases">
        <title>A novel phosphate-accumulating bacterium identified in bioreactor for phosphate removal from wastewater.</title>
        <authorList>
            <person name="Kotlyarov R.Y."/>
            <person name="Beletsky A.V."/>
            <person name="Kallistova A.Y."/>
            <person name="Dorofeev A.G."/>
            <person name="Nikolaev Y.Y."/>
            <person name="Pimenov N.V."/>
            <person name="Ravin N.V."/>
            <person name="Mardanov A.V."/>
        </authorList>
    </citation>
    <scope>NUCLEOTIDE SEQUENCE [LARGE SCALE GENOMIC DNA]</scope>
    <source>
        <strain evidence="1 2">Bin19</strain>
    </source>
</reference>